<sequence>MRKRHAVHNTVVDRAGDEVTVYELRHLHHQ</sequence>
<gene>
    <name evidence="1" type="ORF">G2W53_003719</name>
</gene>
<organism evidence="1 2">
    <name type="scientific">Senna tora</name>
    <dbReference type="NCBI Taxonomy" id="362788"/>
    <lineage>
        <taxon>Eukaryota</taxon>
        <taxon>Viridiplantae</taxon>
        <taxon>Streptophyta</taxon>
        <taxon>Embryophyta</taxon>
        <taxon>Tracheophyta</taxon>
        <taxon>Spermatophyta</taxon>
        <taxon>Magnoliopsida</taxon>
        <taxon>eudicotyledons</taxon>
        <taxon>Gunneridae</taxon>
        <taxon>Pentapetalae</taxon>
        <taxon>rosids</taxon>
        <taxon>fabids</taxon>
        <taxon>Fabales</taxon>
        <taxon>Fabaceae</taxon>
        <taxon>Caesalpinioideae</taxon>
        <taxon>Cassia clade</taxon>
        <taxon>Senna</taxon>
    </lineage>
</organism>
<evidence type="ECO:0000313" key="2">
    <source>
        <dbReference type="Proteomes" id="UP000634136"/>
    </source>
</evidence>
<evidence type="ECO:0000313" key="1">
    <source>
        <dbReference type="EMBL" id="KAF7841421.1"/>
    </source>
</evidence>
<dbReference type="Proteomes" id="UP000634136">
    <property type="component" value="Unassembled WGS sequence"/>
</dbReference>
<proteinExistence type="predicted"/>
<reference evidence="1" key="1">
    <citation type="submission" date="2020-09" db="EMBL/GenBank/DDBJ databases">
        <title>Genome-Enabled Discovery of Anthraquinone Biosynthesis in Senna tora.</title>
        <authorList>
            <person name="Kang S.-H."/>
            <person name="Pandey R.P."/>
            <person name="Lee C.-M."/>
            <person name="Sim J.-S."/>
            <person name="Jeong J.-T."/>
            <person name="Choi B.-S."/>
            <person name="Jung M."/>
            <person name="Ginzburg D."/>
            <person name="Zhao K."/>
            <person name="Won S.Y."/>
            <person name="Oh T.-J."/>
            <person name="Yu Y."/>
            <person name="Kim N.-H."/>
            <person name="Lee O.R."/>
            <person name="Lee T.-H."/>
            <person name="Bashyal P."/>
            <person name="Kim T.-S."/>
            <person name="Lee W.-H."/>
            <person name="Kawkins C."/>
            <person name="Kim C.-K."/>
            <person name="Kim J.S."/>
            <person name="Ahn B.O."/>
            <person name="Rhee S.Y."/>
            <person name="Sohng J.K."/>
        </authorList>
    </citation>
    <scope>NUCLEOTIDE SEQUENCE</scope>
    <source>
        <tissue evidence="1">Leaf</tissue>
    </source>
</reference>
<keyword evidence="2" id="KW-1185">Reference proteome</keyword>
<protein>
    <submittedName>
        <fullName evidence="1">Uncharacterized protein</fullName>
    </submittedName>
</protein>
<accession>A0A835CG08</accession>
<name>A0A835CG08_9FABA</name>
<dbReference type="AlphaFoldDB" id="A0A835CG08"/>
<dbReference type="EMBL" id="JAAIUW010000002">
    <property type="protein sequence ID" value="KAF7841421.1"/>
    <property type="molecule type" value="Genomic_DNA"/>
</dbReference>
<comment type="caution">
    <text evidence="1">The sequence shown here is derived from an EMBL/GenBank/DDBJ whole genome shotgun (WGS) entry which is preliminary data.</text>
</comment>